<dbReference type="PRINTS" id="PR00420">
    <property type="entry name" value="RNGMNOXGNASE"/>
</dbReference>
<dbReference type="InterPro" id="IPR036188">
    <property type="entry name" value="FAD/NAD-bd_sf"/>
</dbReference>
<proteinExistence type="predicted"/>
<dbReference type="SUPFAM" id="SSF51905">
    <property type="entry name" value="FAD/NAD(P)-binding domain"/>
    <property type="match status" value="1"/>
</dbReference>
<dbReference type="PANTHER" id="PTHR43476:SF3">
    <property type="entry name" value="FAD-BINDING MONOOXYGENASE"/>
    <property type="match status" value="1"/>
</dbReference>
<evidence type="ECO:0000313" key="3">
    <source>
        <dbReference type="EMBL" id="XCB22083.1"/>
    </source>
</evidence>
<dbReference type="InterPro" id="IPR002938">
    <property type="entry name" value="FAD-bd"/>
</dbReference>
<dbReference type="EC" id="1.14.13.127" evidence="3"/>
<dbReference type="GO" id="GO:0019622">
    <property type="term" value="P:3-(3-hydroxy)phenylpropionate catabolic process"/>
    <property type="evidence" value="ECO:0007669"/>
    <property type="project" value="TreeGrafter"/>
</dbReference>
<dbReference type="EMBL" id="CP132938">
    <property type="protein sequence ID" value="XCB22083.1"/>
    <property type="molecule type" value="Genomic_DNA"/>
</dbReference>
<dbReference type="AlphaFoldDB" id="A0AAU7YZN6"/>
<dbReference type="NCBIfam" id="NF004831">
    <property type="entry name" value="PRK06183.1-5"/>
    <property type="match status" value="1"/>
</dbReference>
<reference evidence="3" key="2">
    <citation type="journal article" date="2024" name="Environ. Microbiol.">
        <title>Genome analysis and description of Tunturibacter gen. nov. expands the diversity of Terriglobia in tundra soils.</title>
        <authorList>
            <person name="Messyasz A."/>
            <person name="Mannisto M.K."/>
            <person name="Kerkhof L.J."/>
            <person name="Haggblom M.M."/>
        </authorList>
    </citation>
    <scope>NUCLEOTIDE SEQUENCE</scope>
    <source>
        <strain evidence="3">M8UP39</strain>
    </source>
</reference>
<sequence>MDRELECDVAIIGAGPTGLTLANILGRAGLRVVVLERNESTVRSPRAVSIDDESLRTMQAIGLVEEVMRDVAADYGSHYFTAGGRCFLRVEPTTREYGFPRRNAFTQPRLEATLLMGAKRFTNVTLLFSHTVEEIDESADAVAVRARSENGEDVWVRAAYVVGCDGAKSFCRKRIGAELIGSTYRQRWLIVDLESTKERLRQTRVVCDPERPLITLPGPRGIRRYEFMLRDGEDDAEATQPEFVHRLLTAHGPDKDSPVVRAQVYVFHARSADTWNTDRIFLAGDAAHLSPPFAGQGLNSGLRDAYNLGWKLAAVVRGDLGPRLLLTYSEERKPHALALIQLAVNMGRIFAPRSRLQAFLIQNGFLMTRFAPRVHAYFAQMKYKPKPFYESGFFDLSGQGRLVGRMLPQPLVETGDGRKILLDERLGDSCRLIAYGPDAQKRLQEACQLDFGLEDPRPLAILPSIYNPDPGASPEIEVARDVNGTMSSFVEGEDTVVMMLRPDRYVAAATCGSLVEMADRTRRMFRSMVRNAGLDPL</sequence>
<dbReference type="Gene3D" id="3.30.70.2450">
    <property type="match status" value="1"/>
</dbReference>
<dbReference type="Gene3D" id="3.50.50.60">
    <property type="entry name" value="FAD/NAD(P)-binding domain"/>
    <property type="match status" value="1"/>
</dbReference>
<dbReference type="GO" id="GO:0008688">
    <property type="term" value="F:3-(3-hydroxyphenyl)propionate hydroxylase activity"/>
    <property type="evidence" value="ECO:0007669"/>
    <property type="project" value="UniProtKB-EC"/>
</dbReference>
<reference evidence="3" key="1">
    <citation type="submission" date="2023-08" db="EMBL/GenBank/DDBJ databases">
        <authorList>
            <person name="Messyasz A."/>
            <person name="Mannisto M.K."/>
            <person name="Kerkhof L.J."/>
            <person name="Haggblom M."/>
        </authorList>
    </citation>
    <scope>NUCLEOTIDE SEQUENCE</scope>
    <source>
        <strain evidence="3">M8UP39</strain>
    </source>
</reference>
<gene>
    <name evidence="3" type="ORF">RBB81_21285</name>
</gene>
<dbReference type="PANTHER" id="PTHR43476">
    <property type="entry name" value="3-(3-HYDROXY-PHENYL)PROPIONATE/3-HYDROXYCINNAMIC ACID HYDROXYLASE"/>
    <property type="match status" value="1"/>
</dbReference>
<dbReference type="KEGG" id="tgi:RBB81_21285"/>
<protein>
    <submittedName>
        <fullName evidence="3">Bifunctional 3-(3-hydroxy-phenyl)propionate/3-hydroxycinnamic acid hydroxylase</fullName>
        <ecNumber evidence="3">1.14.13.127</ecNumber>
    </submittedName>
</protein>
<dbReference type="GO" id="GO:0071949">
    <property type="term" value="F:FAD binding"/>
    <property type="evidence" value="ECO:0007669"/>
    <property type="project" value="InterPro"/>
</dbReference>
<dbReference type="InterPro" id="IPR050631">
    <property type="entry name" value="PheA/TfdB_FAD_monoxygenase"/>
</dbReference>
<evidence type="ECO:0000256" key="1">
    <source>
        <dbReference type="ARBA" id="ARBA00023002"/>
    </source>
</evidence>
<dbReference type="Pfam" id="PF01494">
    <property type="entry name" value="FAD_binding_3"/>
    <property type="match status" value="1"/>
</dbReference>
<evidence type="ECO:0000259" key="2">
    <source>
        <dbReference type="Pfam" id="PF01494"/>
    </source>
</evidence>
<organism evidence="3">
    <name type="scientific">Tunturiibacter gelidiferens</name>
    <dbReference type="NCBI Taxonomy" id="3069689"/>
    <lineage>
        <taxon>Bacteria</taxon>
        <taxon>Pseudomonadati</taxon>
        <taxon>Acidobacteriota</taxon>
        <taxon>Terriglobia</taxon>
        <taxon>Terriglobales</taxon>
        <taxon>Acidobacteriaceae</taxon>
        <taxon>Tunturiibacter</taxon>
    </lineage>
</organism>
<feature type="domain" description="FAD-binding" evidence="2">
    <location>
        <begin position="6"/>
        <end position="341"/>
    </location>
</feature>
<keyword evidence="1 3" id="KW-0560">Oxidoreductase</keyword>
<accession>A0AAU7YZN6</accession>
<dbReference type="NCBIfam" id="NF004829">
    <property type="entry name" value="PRK06183.1-3"/>
    <property type="match status" value="1"/>
</dbReference>
<name>A0AAU7YZN6_9BACT</name>